<dbReference type="GeneID" id="93072860"/>
<reference evidence="2" key="2">
    <citation type="submission" date="2015-10" db="EMBL/GenBank/DDBJ databases">
        <title>Improved Draft Genome Sequence of Clostridium pasteurianum Strain ATCC 6013 (DSM 525) Using a Hybrid Next-Generation Sequencing Approach.</title>
        <authorList>
            <person name="Pyne M.E."/>
            <person name="Utturkar S.M."/>
            <person name="Brown S.D."/>
            <person name="Moo-Young M."/>
            <person name="Chung D.A."/>
            <person name="Chou P.C."/>
        </authorList>
    </citation>
    <scope>NUCLEOTIDE SEQUENCE</scope>
    <source>
        <strain evidence="2">ATCC 6013</strain>
    </source>
</reference>
<proteinExistence type="predicted"/>
<dbReference type="AlphaFoldDB" id="A0A0H3J086"/>
<dbReference type="KEGG" id="cpae:CPAST_c06390"/>
<organism evidence="1 4">
    <name type="scientific">Clostridium pasteurianum DSM 525 = ATCC 6013</name>
    <dbReference type="NCBI Taxonomy" id="1262449"/>
    <lineage>
        <taxon>Bacteria</taxon>
        <taxon>Bacillati</taxon>
        <taxon>Bacillota</taxon>
        <taxon>Clostridia</taxon>
        <taxon>Eubacteriales</taxon>
        <taxon>Clostridiaceae</taxon>
        <taxon>Clostridium</taxon>
    </lineage>
</organism>
<protein>
    <submittedName>
        <fullName evidence="1">Uncharacterized protein</fullName>
    </submittedName>
</protein>
<dbReference type="EMBL" id="JPGY02000001">
    <property type="protein sequence ID" value="KRU13262.1"/>
    <property type="molecule type" value="Genomic_DNA"/>
</dbReference>
<dbReference type="Proteomes" id="UP000028042">
    <property type="component" value="Unassembled WGS sequence"/>
</dbReference>
<keyword evidence="4" id="KW-1185">Reference proteome</keyword>
<reference evidence="1 4" key="1">
    <citation type="journal article" date="2015" name="Genome Announc.">
        <title>Complete Genome Sequence of the Nitrogen-Fixing and Solvent-Producing Clostridium pasteurianum DSM 525.</title>
        <authorList>
            <person name="Poehlein A."/>
            <person name="Grosse-Honebrink A."/>
            <person name="Zhang Y."/>
            <person name="Minton N.P."/>
            <person name="Daniel R."/>
        </authorList>
    </citation>
    <scope>NUCLEOTIDE SEQUENCE [LARGE SCALE GENOMIC DNA]</scope>
    <source>
        <strain evidence="1">DSM 525</strain>
        <strain evidence="4">DSM 525 / ATCC 6013</strain>
    </source>
</reference>
<accession>A0A0H3J086</accession>
<evidence type="ECO:0000313" key="1">
    <source>
        <dbReference type="EMBL" id="AJA50727.1"/>
    </source>
</evidence>
<dbReference type="KEGG" id="cpat:CLPA_c06390"/>
<evidence type="ECO:0000313" key="3">
    <source>
        <dbReference type="Proteomes" id="UP000028042"/>
    </source>
</evidence>
<dbReference type="Proteomes" id="UP000030905">
    <property type="component" value="Chromosome"/>
</dbReference>
<evidence type="ECO:0000313" key="4">
    <source>
        <dbReference type="Proteomes" id="UP000030905"/>
    </source>
</evidence>
<dbReference type="PATRIC" id="fig|1262449.3.peg.540"/>
<dbReference type="EMBL" id="CP009268">
    <property type="protein sequence ID" value="AJA50727.1"/>
    <property type="molecule type" value="Genomic_DNA"/>
</dbReference>
<reference evidence="2 3" key="3">
    <citation type="journal article" name="Genome Announc.">
        <title>Improved Draft Genome Sequence of Clostridium pasteurianum Strain ATCC 6013 (DSM 525) Using a Hybrid Next-Generation Sequencing Approach.</title>
        <authorList>
            <person name="Pyne M.E."/>
            <person name="Utturkar S."/>
            <person name="Brown S.D."/>
            <person name="Moo-Young M."/>
            <person name="Chung D.A."/>
            <person name="Chou C.P."/>
        </authorList>
    </citation>
    <scope>NUCLEOTIDE SEQUENCE [LARGE SCALE GENOMIC DNA]</scope>
    <source>
        <strain evidence="2 3">ATCC 6013</strain>
    </source>
</reference>
<sequence>MNIYFPKSLKSDKKGIEFISYVWGKCKKIYSYKIFWNLRFTSNIETNLLSVLGIIIDKLMKKGNKIFIELRDNKGILRTISSNIIEELFMKYSEFKFKALQYKYINFSIVNNEIDKYLNEDLKELRLKEFEKVKIILSELIANIKMHASSKQGSISAFIDIKKDELVVSVCNIGKTIKQNIEEKVNYNFDNDLDAILWLN</sequence>
<evidence type="ECO:0000313" key="2">
    <source>
        <dbReference type="EMBL" id="KRU13262.1"/>
    </source>
</evidence>
<name>A0A0H3J086_CLOPA</name>
<gene>
    <name evidence="1" type="ORF">CLPA_c06390</name>
    <name evidence="2" type="ORF">CP6013_02510</name>
</gene>
<dbReference type="RefSeq" id="WP_004455386.1">
    <property type="nucleotide sequence ID" value="NZ_ANZB01000001.1"/>
</dbReference>